<proteinExistence type="predicted"/>
<dbReference type="EMBL" id="CAMPGE010019004">
    <property type="protein sequence ID" value="CAI2377369.1"/>
    <property type="molecule type" value="Genomic_DNA"/>
</dbReference>
<evidence type="ECO:0000313" key="3">
    <source>
        <dbReference type="Proteomes" id="UP001295684"/>
    </source>
</evidence>
<organism evidence="2 3">
    <name type="scientific">Euplotes crassus</name>
    <dbReference type="NCBI Taxonomy" id="5936"/>
    <lineage>
        <taxon>Eukaryota</taxon>
        <taxon>Sar</taxon>
        <taxon>Alveolata</taxon>
        <taxon>Ciliophora</taxon>
        <taxon>Intramacronucleata</taxon>
        <taxon>Spirotrichea</taxon>
        <taxon>Hypotrichia</taxon>
        <taxon>Euplotida</taxon>
        <taxon>Euplotidae</taxon>
        <taxon>Moneuplotes</taxon>
    </lineage>
</organism>
<accession>A0AAD1XRB0</accession>
<dbReference type="AlphaFoldDB" id="A0AAD1XRB0"/>
<gene>
    <name evidence="2" type="ORF">ECRASSUSDP1_LOCUS18753</name>
</gene>
<reference evidence="2" key="1">
    <citation type="submission" date="2023-07" db="EMBL/GenBank/DDBJ databases">
        <authorList>
            <consortium name="AG Swart"/>
            <person name="Singh M."/>
            <person name="Singh A."/>
            <person name="Seah K."/>
            <person name="Emmerich C."/>
        </authorList>
    </citation>
    <scope>NUCLEOTIDE SEQUENCE</scope>
    <source>
        <strain evidence="2">DP1</strain>
    </source>
</reference>
<name>A0AAD1XRB0_EUPCR</name>
<evidence type="ECO:0000313" key="2">
    <source>
        <dbReference type="EMBL" id="CAI2377369.1"/>
    </source>
</evidence>
<comment type="caution">
    <text evidence="2">The sequence shown here is derived from an EMBL/GenBank/DDBJ whole genome shotgun (WGS) entry which is preliminary data.</text>
</comment>
<feature type="region of interest" description="Disordered" evidence="1">
    <location>
        <begin position="185"/>
        <end position="208"/>
    </location>
</feature>
<evidence type="ECO:0000256" key="1">
    <source>
        <dbReference type="SAM" id="MobiDB-lite"/>
    </source>
</evidence>
<protein>
    <submittedName>
        <fullName evidence="2">Uncharacterized protein</fullName>
    </submittedName>
</protein>
<keyword evidence="3" id="KW-1185">Reference proteome</keyword>
<dbReference type="Proteomes" id="UP001295684">
    <property type="component" value="Unassembled WGS sequence"/>
</dbReference>
<sequence length="286" mass="32687">MSIYSGFATRNQEDFYNRLVEKLISMMSEKIVANFNGQSLPDEISWSKKITKIHKTLAYMEQNKYLEPRYSYCFDDLTALLKSSGNISDSTRMSRISGVDKIQVKRKNFKSLPLSPKSHTTKGIRKNSTQKAELKFLASSEMASTPNIDNTSITEEEKRRVTSTKRRRMPTLAAEFKNHSKVRRNHNNSQVPKDVGLESNKKETGKNNRYWPHQAMTSLSNKNAYCTPADTIKIRFKANKTSLKSISGNTSLHNASLTLKDVKLGKIMMNGRIKPVKLRHHLRVAR</sequence>
<feature type="compositionally biased region" description="Basic and acidic residues" evidence="1">
    <location>
        <begin position="195"/>
        <end position="206"/>
    </location>
</feature>